<proteinExistence type="predicted"/>
<evidence type="ECO:0000256" key="1">
    <source>
        <dbReference type="SAM" id="MobiDB-lite"/>
    </source>
</evidence>
<evidence type="ECO:0000313" key="2">
    <source>
        <dbReference type="EMBL" id="KAF6034712.1"/>
    </source>
</evidence>
<dbReference type="Gene3D" id="1.25.10.10">
    <property type="entry name" value="Leucine-rich Repeat Variant"/>
    <property type="match status" value="1"/>
</dbReference>
<evidence type="ECO:0000313" key="3">
    <source>
        <dbReference type="Proteomes" id="UP000593567"/>
    </source>
</evidence>
<dbReference type="AlphaFoldDB" id="A0A7J7K7V3"/>
<reference evidence="2" key="1">
    <citation type="submission" date="2020-06" db="EMBL/GenBank/DDBJ databases">
        <title>Draft genome of Bugula neritina, a colonial animal packing powerful symbionts and potential medicines.</title>
        <authorList>
            <person name="Rayko M."/>
        </authorList>
    </citation>
    <scope>NUCLEOTIDE SEQUENCE [LARGE SCALE GENOMIC DNA]</scope>
    <source>
        <strain evidence="2">Kwan_BN1</strain>
    </source>
</reference>
<dbReference type="OrthoDB" id="1683831at2759"/>
<dbReference type="Proteomes" id="UP000593567">
    <property type="component" value="Unassembled WGS sequence"/>
</dbReference>
<comment type="caution">
    <text evidence="2">The sequence shown here is derived from an EMBL/GenBank/DDBJ whole genome shotgun (WGS) entry which is preliminary data.</text>
</comment>
<gene>
    <name evidence="2" type="ORF">EB796_006981</name>
</gene>
<feature type="compositionally biased region" description="Polar residues" evidence="1">
    <location>
        <begin position="308"/>
        <end position="326"/>
    </location>
</feature>
<dbReference type="EMBL" id="VXIV02001015">
    <property type="protein sequence ID" value="KAF6034712.1"/>
    <property type="molecule type" value="Genomic_DNA"/>
</dbReference>
<organism evidence="2 3">
    <name type="scientific">Bugula neritina</name>
    <name type="common">Brown bryozoan</name>
    <name type="synonym">Sertularia neritina</name>
    <dbReference type="NCBI Taxonomy" id="10212"/>
    <lineage>
        <taxon>Eukaryota</taxon>
        <taxon>Metazoa</taxon>
        <taxon>Spiralia</taxon>
        <taxon>Lophotrochozoa</taxon>
        <taxon>Bryozoa</taxon>
        <taxon>Gymnolaemata</taxon>
        <taxon>Cheilostomatida</taxon>
        <taxon>Flustrina</taxon>
        <taxon>Buguloidea</taxon>
        <taxon>Bugulidae</taxon>
        <taxon>Bugula</taxon>
    </lineage>
</organism>
<keyword evidence="3" id="KW-1185">Reference proteome</keyword>
<dbReference type="InterPro" id="IPR016024">
    <property type="entry name" value="ARM-type_fold"/>
</dbReference>
<dbReference type="InterPro" id="IPR011989">
    <property type="entry name" value="ARM-like"/>
</dbReference>
<name>A0A7J7K7V3_BUGNE</name>
<accession>A0A7J7K7V3</accession>
<feature type="region of interest" description="Disordered" evidence="1">
    <location>
        <begin position="285"/>
        <end position="326"/>
    </location>
</feature>
<dbReference type="PANTHER" id="PTHR46464:SF2">
    <property type="entry name" value="ANKYRIN AND ARMADILLO REPEAT-CONTAINING PROTEIN"/>
    <property type="match status" value="1"/>
</dbReference>
<sequence>MTLSSDDMIQVEAALTLASVALGNQSVMREIWQAGQHLQFNYTRILAHLYSDNQAVRLLAGSALAAFAYNNMTEQQLIAAEGGVRFSCFLDFLQSEEEYFRCNAAFQIVNGPYHPRRGTSHASAAGIKIIVDILNTSQSLAIQALAADCIARLAHTRAGVPEAIVAIGCVERLCALMYSEQAQVRGSAAIALAYLSFNHTAERQLLNKCRCDPYLIKCLNYYTAKIRYLENSRKNGDTIKELVVCHAYPSVVVKVSLRANILSAIDRTGRPNLVSRDYRELALAAKSRHKGASSKPPDTASVRKSDSSQEFNGNSQSRASKVSTPAGNSEDVLLVAGGEVAMLYTKHVGHCS</sequence>
<dbReference type="InterPro" id="IPR043379">
    <property type="entry name" value="ANKAR"/>
</dbReference>
<dbReference type="PANTHER" id="PTHR46464">
    <property type="entry name" value="ANK_REP_REGION DOMAIN-CONTAINING PROTEIN"/>
    <property type="match status" value="1"/>
</dbReference>
<protein>
    <submittedName>
        <fullName evidence="2">Uncharacterized protein</fullName>
    </submittedName>
</protein>
<dbReference type="SUPFAM" id="SSF48371">
    <property type="entry name" value="ARM repeat"/>
    <property type="match status" value="1"/>
</dbReference>